<dbReference type="PANTHER" id="PTHR30055">
    <property type="entry name" value="HTH-TYPE TRANSCRIPTIONAL REGULATOR RUTR"/>
    <property type="match status" value="1"/>
</dbReference>
<accession>A0ABP4GTW2</accession>
<feature type="DNA-binding region" description="H-T-H motif" evidence="4">
    <location>
        <begin position="36"/>
        <end position="55"/>
    </location>
</feature>
<dbReference type="Pfam" id="PF00440">
    <property type="entry name" value="TetR_N"/>
    <property type="match status" value="1"/>
</dbReference>
<name>A0ABP4GTW2_9ACTN</name>
<dbReference type="InterPro" id="IPR050109">
    <property type="entry name" value="HTH-type_TetR-like_transc_reg"/>
</dbReference>
<evidence type="ECO:0000256" key="2">
    <source>
        <dbReference type="ARBA" id="ARBA00023125"/>
    </source>
</evidence>
<comment type="caution">
    <text evidence="6">The sequence shown here is derived from an EMBL/GenBank/DDBJ whole genome shotgun (WGS) entry which is preliminary data.</text>
</comment>
<dbReference type="InterPro" id="IPR025996">
    <property type="entry name" value="MT1864/Rv1816-like_C"/>
</dbReference>
<gene>
    <name evidence="6" type="ORF">GCM10009665_20450</name>
</gene>
<evidence type="ECO:0000256" key="4">
    <source>
        <dbReference type="PROSITE-ProRule" id="PRU00335"/>
    </source>
</evidence>
<feature type="domain" description="HTH tetR-type" evidence="5">
    <location>
        <begin position="13"/>
        <end position="73"/>
    </location>
</feature>
<evidence type="ECO:0000256" key="1">
    <source>
        <dbReference type="ARBA" id="ARBA00023015"/>
    </source>
</evidence>
<evidence type="ECO:0000259" key="5">
    <source>
        <dbReference type="PROSITE" id="PS50977"/>
    </source>
</evidence>
<evidence type="ECO:0000313" key="6">
    <source>
        <dbReference type="EMBL" id="GAA1229917.1"/>
    </source>
</evidence>
<dbReference type="InterPro" id="IPR009057">
    <property type="entry name" value="Homeodomain-like_sf"/>
</dbReference>
<sequence>MAAIRTARERAREELTREIKQEARRQVAVDGAQQLSLRAVARALGMASSALYRYFPSRDDLLTALIIDAYDDLAERVEQALAATAPPRGSTRAEQALAARPRWRALCGAVRSWAREHPHEYALIYGTPVPGYHAPPETIASAARLPLALLGVLRGAVGRLDPIPGRQLPPELSLQLAKVCAQYAPELSQSVVARAMVAWTQLFGMVSFELFGHLDGTADPADAFFVHAVEQMADFLGFPEPPPAG</sequence>
<dbReference type="SUPFAM" id="SSF48498">
    <property type="entry name" value="Tetracyclin repressor-like, C-terminal domain"/>
    <property type="match status" value="1"/>
</dbReference>
<dbReference type="InterPro" id="IPR036271">
    <property type="entry name" value="Tet_transcr_reg_TetR-rel_C_sf"/>
</dbReference>
<keyword evidence="2 4" id="KW-0238">DNA-binding</keyword>
<dbReference type="PANTHER" id="PTHR30055:SF243">
    <property type="entry name" value="HTH-TYPE TRANSCRIPTIONAL REGULATOR RV1816"/>
    <property type="match status" value="1"/>
</dbReference>
<keyword evidence="3" id="KW-0804">Transcription</keyword>
<reference evidence="7" key="1">
    <citation type="journal article" date="2019" name="Int. J. Syst. Evol. Microbiol.">
        <title>The Global Catalogue of Microorganisms (GCM) 10K type strain sequencing project: providing services to taxonomists for standard genome sequencing and annotation.</title>
        <authorList>
            <consortium name="The Broad Institute Genomics Platform"/>
            <consortium name="The Broad Institute Genome Sequencing Center for Infectious Disease"/>
            <person name="Wu L."/>
            <person name="Ma J."/>
        </authorList>
    </citation>
    <scope>NUCLEOTIDE SEQUENCE [LARGE SCALE GENOMIC DNA]</scope>
    <source>
        <strain evidence="7">JCM 13004</strain>
    </source>
</reference>
<evidence type="ECO:0000256" key="3">
    <source>
        <dbReference type="ARBA" id="ARBA00023163"/>
    </source>
</evidence>
<keyword evidence="1" id="KW-0805">Transcription regulation</keyword>
<organism evidence="6 7">
    <name type="scientific">Kitasatospora nipponensis</name>
    <dbReference type="NCBI Taxonomy" id="258049"/>
    <lineage>
        <taxon>Bacteria</taxon>
        <taxon>Bacillati</taxon>
        <taxon>Actinomycetota</taxon>
        <taxon>Actinomycetes</taxon>
        <taxon>Kitasatosporales</taxon>
        <taxon>Streptomycetaceae</taxon>
        <taxon>Kitasatospora</taxon>
    </lineage>
</organism>
<dbReference type="RefSeq" id="WP_344440981.1">
    <property type="nucleotide sequence ID" value="NZ_BAAALF010000025.1"/>
</dbReference>
<proteinExistence type="predicted"/>
<dbReference type="Proteomes" id="UP001500037">
    <property type="component" value="Unassembled WGS sequence"/>
</dbReference>
<keyword evidence="7" id="KW-1185">Reference proteome</keyword>
<evidence type="ECO:0000313" key="7">
    <source>
        <dbReference type="Proteomes" id="UP001500037"/>
    </source>
</evidence>
<dbReference type="PROSITE" id="PS50977">
    <property type="entry name" value="HTH_TETR_2"/>
    <property type="match status" value="1"/>
</dbReference>
<protein>
    <submittedName>
        <fullName evidence="6">TetR/AcrR family transcriptional regulator</fullName>
    </submittedName>
</protein>
<dbReference type="InterPro" id="IPR001647">
    <property type="entry name" value="HTH_TetR"/>
</dbReference>
<dbReference type="Pfam" id="PF13305">
    <property type="entry name" value="TetR_C_33"/>
    <property type="match status" value="1"/>
</dbReference>
<dbReference type="Gene3D" id="1.10.357.10">
    <property type="entry name" value="Tetracycline Repressor, domain 2"/>
    <property type="match status" value="1"/>
</dbReference>
<dbReference type="EMBL" id="BAAALF010000025">
    <property type="protein sequence ID" value="GAA1229917.1"/>
    <property type="molecule type" value="Genomic_DNA"/>
</dbReference>
<dbReference type="SUPFAM" id="SSF46689">
    <property type="entry name" value="Homeodomain-like"/>
    <property type="match status" value="1"/>
</dbReference>